<evidence type="ECO:0000256" key="2">
    <source>
        <dbReference type="ARBA" id="ARBA00004651"/>
    </source>
</evidence>
<evidence type="ECO:0000256" key="9">
    <source>
        <dbReference type="ARBA" id="ARBA00022989"/>
    </source>
</evidence>
<dbReference type="AlphaFoldDB" id="A0A1K2I023"/>
<dbReference type="EMBL" id="FPKU01000002">
    <property type="protein sequence ID" value="SFZ85680.1"/>
    <property type="molecule type" value="Genomic_DNA"/>
</dbReference>
<evidence type="ECO:0000256" key="10">
    <source>
        <dbReference type="ARBA" id="ARBA00023004"/>
    </source>
</evidence>
<evidence type="ECO:0000256" key="7">
    <source>
        <dbReference type="ARBA" id="ARBA00022723"/>
    </source>
</evidence>
<feature type="transmembrane region" description="Helical" evidence="13">
    <location>
        <begin position="51"/>
        <end position="72"/>
    </location>
</feature>
<keyword evidence="9 13" id="KW-1133">Transmembrane helix</keyword>
<evidence type="ECO:0000256" key="8">
    <source>
        <dbReference type="ARBA" id="ARBA00022982"/>
    </source>
</evidence>
<evidence type="ECO:0000256" key="6">
    <source>
        <dbReference type="ARBA" id="ARBA00022692"/>
    </source>
</evidence>
<keyword evidence="5" id="KW-0349">Heme</keyword>
<dbReference type="GO" id="GO:0046872">
    <property type="term" value="F:metal ion binding"/>
    <property type="evidence" value="ECO:0007669"/>
    <property type="project" value="UniProtKB-KW"/>
</dbReference>
<keyword evidence="7" id="KW-0479">Metal-binding</keyword>
<evidence type="ECO:0000313" key="15">
    <source>
        <dbReference type="EMBL" id="SFZ85680.1"/>
    </source>
</evidence>
<protein>
    <submittedName>
        <fullName evidence="15">Cytochrome b561</fullName>
    </submittedName>
</protein>
<keyword evidence="16" id="KW-1185">Reference proteome</keyword>
<dbReference type="OrthoDB" id="1247465at2"/>
<gene>
    <name evidence="15" type="ORF">SAMN02983003_2848</name>
</gene>
<evidence type="ECO:0000256" key="13">
    <source>
        <dbReference type="SAM" id="Phobius"/>
    </source>
</evidence>
<evidence type="ECO:0000256" key="12">
    <source>
        <dbReference type="ARBA" id="ARBA00037975"/>
    </source>
</evidence>
<keyword evidence="4" id="KW-1003">Cell membrane</keyword>
<keyword evidence="8" id="KW-0249">Electron transport</keyword>
<evidence type="ECO:0000313" key="16">
    <source>
        <dbReference type="Proteomes" id="UP000183447"/>
    </source>
</evidence>
<dbReference type="STRING" id="665118.SAMN02983003_2848"/>
<feature type="domain" description="Cytochrome b561 bacterial/Ni-hydrogenase" evidence="14">
    <location>
        <begin position="12"/>
        <end position="183"/>
    </location>
</feature>
<reference evidence="15 16" key="1">
    <citation type="submission" date="2016-11" db="EMBL/GenBank/DDBJ databases">
        <authorList>
            <person name="Jaros S."/>
            <person name="Januszkiewicz K."/>
            <person name="Wedrychowicz H."/>
        </authorList>
    </citation>
    <scope>NUCLEOTIDE SEQUENCE [LARGE SCALE GENOMIC DNA]</scope>
    <source>
        <strain evidence="15 16">ATCC 23634</strain>
    </source>
</reference>
<evidence type="ECO:0000259" key="14">
    <source>
        <dbReference type="Pfam" id="PF01292"/>
    </source>
</evidence>
<dbReference type="GO" id="GO:0009055">
    <property type="term" value="F:electron transfer activity"/>
    <property type="evidence" value="ECO:0007669"/>
    <property type="project" value="InterPro"/>
</dbReference>
<comment type="cofactor">
    <cofactor evidence="1">
        <name>heme b</name>
        <dbReference type="ChEBI" id="CHEBI:60344"/>
    </cofactor>
</comment>
<evidence type="ECO:0000256" key="4">
    <source>
        <dbReference type="ARBA" id="ARBA00022475"/>
    </source>
</evidence>
<name>A0A1K2I023_9HYPH</name>
<keyword evidence="11 13" id="KW-0472">Membrane</keyword>
<dbReference type="RefSeq" id="WP_072344226.1">
    <property type="nucleotide sequence ID" value="NZ_FPKU01000002.1"/>
</dbReference>
<evidence type="ECO:0000256" key="11">
    <source>
        <dbReference type="ARBA" id="ARBA00023136"/>
    </source>
</evidence>
<comment type="subcellular location">
    <subcellularLocation>
        <location evidence="2">Cell membrane</location>
        <topology evidence="2">Multi-pass membrane protein</topology>
    </subcellularLocation>
</comment>
<dbReference type="InterPro" id="IPR011577">
    <property type="entry name" value="Cyt_b561_bac/Ni-Hgenase"/>
</dbReference>
<sequence>MVEAGRVFGAGRYSGPAQAMHWLTVLLVFSTIPVAMIMLQPGIPRSLQDPLFTYHKNIGVVILALILVRLIYRLLRPAPPLPASVPPLQRRIAHATHWLLYGLIIVMAVSGYVRVVAGGFPLEVWDALGVPRLVAPDGALAERAKAIHAVVRIPLVLLIAIHVGAALYHALIKRDGVFSRMLPAR</sequence>
<dbReference type="InterPro" id="IPR016174">
    <property type="entry name" value="Di-haem_cyt_TM"/>
</dbReference>
<proteinExistence type="inferred from homology"/>
<keyword evidence="3" id="KW-0813">Transport</keyword>
<feature type="transmembrane region" description="Helical" evidence="13">
    <location>
        <begin position="20"/>
        <end position="39"/>
    </location>
</feature>
<dbReference type="GO" id="GO:0020037">
    <property type="term" value="F:heme binding"/>
    <property type="evidence" value="ECO:0007669"/>
    <property type="project" value="TreeGrafter"/>
</dbReference>
<dbReference type="SUPFAM" id="SSF81342">
    <property type="entry name" value="Transmembrane di-heme cytochromes"/>
    <property type="match status" value="1"/>
</dbReference>
<accession>A0A1K2I023</accession>
<dbReference type="Gene3D" id="1.20.950.20">
    <property type="entry name" value="Transmembrane di-heme cytochromes, Chain C"/>
    <property type="match status" value="1"/>
</dbReference>
<evidence type="ECO:0000256" key="1">
    <source>
        <dbReference type="ARBA" id="ARBA00001970"/>
    </source>
</evidence>
<dbReference type="PANTHER" id="PTHR30529:SF6">
    <property type="entry name" value="BLL0291 PROTEIN"/>
    <property type="match status" value="1"/>
</dbReference>
<organism evidence="15 16">
    <name type="scientific">Devosia enhydra</name>
    <dbReference type="NCBI Taxonomy" id="665118"/>
    <lineage>
        <taxon>Bacteria</taxon>
        <taxon>Pseudomonadati</taxon>
        <taxon>Pseudomonadota</taxon>
        <taxon>Alphaproteobacteria</taxon>
        <taxon>Hyphomicrobiales</taxon>
        <taxon>Devosiaceae</taxon>
        <taxon>Devosia</taxon>
    </lineage>
</organism>
<keyword evidence="10" id="KW-0408">Iron</keyword>
<dbReference type="GO" id="GO:0022904">
    <property type="term" value="P:respiratory electron transport chain"/>
    <property type="evidence" value="ECO:0007669"/>
    <property type="project" value="InterPro"/>
</dbReference>
<dbReference type="GO" id="GO:0005886">
    <property type="term" value="C:plasma membrane"/>
    <property type="evidence" value="ECO:0007669"/>
    <property type="project" value="UniProtKB-SubCell"/>
</dbReference>
<dbReference type="PANTHER" id="PTHR30529">
    <property type="entry name" value="CYTOCHROME B561"/>
    <property type="match status" value="1"/>
</dbReference>
<evidence type="ECO:0000256" key="5">
    <source>
        <dbReference type="ARBA" id="ARBA00022617"/>
    </source>
</evidence>
<keyword evidence="6 13" id="KW-0812">Transmembrane</keyword>
<comment type="similarity">
    <text evidence="12">Belongs to the cytochrome b561 family.</text>
</comment>
<feature type="transmembrane region" description="Helical" evidence="13">
    <location>
        <begin position="153"/>
        <end position="172"/>
    </location>
</feature>
<dbReference type="Pfam" id="PF01292">
    <property type="entry name" value="Ni_hydr_CYTB"/>
    <property type="match status" value="1"/>
</dbReference>
<feature type="transmembrane region" description="Helical" evidence="13">
    <location>
        <begin position="92"/>
        <end position="113"/>
    </location>
</feature>
<dbReference type="Proteomes" id="UP000183447">
    <property type="component" value="Unassembled WGS sequence"/>
</dbReference>
<evidence type="ECO:0000256" key="3">
    <source>
        <dbReference type="ARBA" id="ARBA00022448"/>
    </source>
</evidence>
<dbReference type="InterPro" id="IPR052168">
    <property type="entry name" value="Cytochrome_b561_oxidase"/>
</dbReference>